<dbReference type="NCBIfam" id="NF003220">
    <property type="entry name" value="PRK04192.1"/>
    <property type="match status" value="1"/>
</dbReference>
<accession>A0AAE3K3H7</accession>
<keyword evidence="5 11" id="KW-0375">Hydrogen ion transport</keyword>
<dbReference type="PANTHER" id="PTHR43607:SF1">
    <property type="entry name" value="H(+)-TRANSPORTING TWO-SECTOR ATPASE"/>
    <property type="match status" value="1"/>
</dbReference>
<keyword evidence="17" id="KW-1185">Reference proteome</keyword>
<dbReference type="GO" id="GO:0046933">
    <property type="term" value="F:proton-transporting ATP synthase activity, rotational mechanism"/>
    <property type="evidence" value="ECO:0007669"/>
    <property type="project" value="UniProtKB-UniRule"/>
</dbReference>
<evidence type="ECO:0000256" key="11">
    <source>
        <dbReference type="HAMAP-Rule" id="MF_00309"/>
    </source>
</evidence>
<dbReference type="Pfam" id="PF22919">
    <property type="entry name" value="ATP-synt_VA_C"/>
    <property type="match status" value="1"/>
</dbReference>
<dbReference type="Gene3D" id="2.40.30.20">
    <property type="match status" value="1"/>
</dbReference>
<dbReference type="CDD" id="cd01134">
    <property type="entry name" value="V_A-ATPase_A"/>
    <property type="match status" value="1"/>
</dbReference>
<evidence type="ECO:0000259" key="12">
    <source>
        <dbReference type="Pfam" id="PF00006"/>
    </source>
</evidence>
<feature type="domain" description="ATPase F1/V1/A1 complex alpha/beta subunit nucleotide-binding" evidence="12">
    <location>
        <begin position="218"/>
        <end position="439"/>
    </location>
</feature>
<dbReference type="EC" id="7.1.2.2" evidence="11"/>
<dbReference type="NCBIfam" id="TIGR01043">
    <property type="entry name" value="ATP_syn_A_arch"/>
    <property type="match status" value="1"/>
</dbReference>
<dbReference type="FunFam" id="2.40.50.100:FF:000008">
    <property type="entry name" value="V-type proton ATPase catalytic subunit A"/>
    <property type="match status" value="1"/>
</dbReference>
<dbReference type="InterPro" id="IPR023366">
    <property type="entry name" value="ATP_synth_asu-like_sf"/>
</dbReference>
<dbReference type="GO" id="GO:0042777">
    <property type="term" value="P:proton motive force-driven plasma membrane ATP synthesis"/>
    <property type="evidence" value="ECO:0007669"/>
    <property type="project" value="UniProtKB-UniRule"/>
</dbReference>
<evidence type="ECO:0000256" key="9">
    <source>
        <dbReference type="ARBA" id="ARBA00023136"/>
    </source>
</evidence>
<dbReference type="EMBL" id="JAKRVY010000001">
    <property type="protein sequence ID" value="MCL9812637.1"/>
    <property type="molecule type" value="Genomic_DNA"/>
</dbReference>
<keyword evidence="6 11" id="KW-0067">ATP-binding</keyword>
<comment type="similarity">
    <text evidence="1 11">Belongs to the ATPase alpha/beta chains family.</text>
</comment>
<dbReference type="InterPro" id="IPR000194">
    <property type="entry name" value="ATPase_F1/V1/A1_a/bsu_nucl-bd"/>
</dbReference>
<comment type="caution">
    <text evidence="16">The sequence shown here is derived from an EMBL/GenBank/DDBJ whole genome shotgun (WGS) entry which is preliminary data.</text>
</comment>
<dbReference type="Gene3D" id="2.40.50.100">
    <property type="match status" value="1"/>
</dbReference>
<keyword evidence="4 11" id="KW-0547">Nucleotide-binding</keyword>
<organism evidence="16 17">
    <name type="scientific">Natranaeroarchaeum aerophilus</name>
    <dbReference type="NCBI Taxonomy" id="2917711"/>
    <lineage>
        <taxon>Archaea</taxon>
        <taxon>Methanobacteriati</taxon>
        <taxon>Methanobacteriota</taxon>
        <taxon>Stenosarchaea group</taxon>
        <taxon>Halobacteria</taxon>
        <taxon>Halobacteriales</taxon>
        <taxon>Natronoarchaeaceae</taxon>
        <taxon>Natranaeroarchaeum</taxon>
    </lineage>
</organism>
<dbReference type="PROSITE" id="PS00152">
    <property type="entry name" value="ATPASE_ALPHA_BETA"/>
    <property type="match status" value="1"/>
</dbReference>
<evidence type="ECO:0000256" key="2">
    <source>
        <dbReference type="ARBA" id="ARBA00022448"/>
    </source>
</evidence>
<comment type="catalytic activity">
    <reaction evidence="11">
        <text>ATP + H2O + 4 H(+)(in) = ADP + phosphate + 5 H(+)(out)</text>
        <dbReference type="Rhea" id="RHEA:57720"/>
        <dbReference type="ChEBI" id="CHEBI:15377"/>
        <dbReference type="ChEBI" id="CHEBI:15378"/>
        <dbReference type="ChEBI" id="CHEBI:30616"/>
        <dbReference type="ChEBI" id="CHEBI:43474"/>
        <dbReference type="ChEBI" id="CHEBI:456216"/>
        <dbReference type="EC" id="7.1.2.2"/>
    </reaction>
</comment>
<dbReference type="InterPro" id="IPR055190">
    <property type="entry name" value="ATP-synt_VA_C"/>
</dbReference>
<evidence type="ECO:0000256" key="3">
    <source>
        <dbReference type="ARBA" id="ARBA00022475"/>
    </source>
</evidence>
<dbReference type="GO" id="GO:0005886">
    <property type="term" value="C:plasma membrane"/>
    <property type="evidence" value="ECO:0007669"/>
    <property type="project" value="UniProtKB-SubCell"/>
</dbReference>
<keyword evidence="10 11" id="KW-0066">ATP synthesis</keyword>
<dbReference type="CDD" id="cd18111">
    <property type="entry name" value="ATP-synt_V_A-type_alpha_C"/>
    <property type="match status" value="1"/>
</dbReference>
<comment type="function">
    <text evidence="11">Component of the A-type ATP synthase that produces ATP from ADP in the presence of a proton gradient across the membrane. The A chain is the catalytic subunit.</text>
</comment>
<evidence type="ECO:0000313" key="17">
    <source>
        <dbReference type="Proteomes" id="UP001202674"/>
    </source>
</evidence>
<protein>
    <recommendedName>
        <fullName evidence="11">A-type ATP synthase subunit A</fullName>
        <ecNumber evidence="11">7.1.2.2</ecNumber>
    </recommendedName>
</protein>
<evidence type="ECO:0000259" key="14">
    <source>
        <dbReference type="Pfam" id="PF16886"/>
    </source>
</evidence>
<dbReference type="AlphaFoldDB" id="A0AAE3K3H7"/>
<keyword evidence="7 11" id="KW-1278">Translocase</keyword>
<dbReference type="InterPro" id="IPR031686">
    <property type="entry name" value="ATP-synth_a_Xtn"/>
</dbReference>
<keyword evidence="9 11" id="KW-0472">Membrane</keyword>
<dbReference type="Gene3D" id="3.40.50.300">
    <property type="entry name" value="P-loop containing nucleotide triphosphate hydrolases"/>
    <property type="match status" value="1"/>
</dbReference>
<dbReference type="SUPFAM" id="SSF50615">
    <property type="entry name" value="N-terminal domain of alpha and beta subunits of F1 ATP synthase"/>
    <property type="match status" value="1"/>
</dbReference>
<keyword evidence="8 11" id="KW-0406">Ion transport</keyword>
<dbReference type="Pfam" id="PF16886">
    <property type="entry name" value="ATP-synt_ab_Xtn"/>
    <property type="match status" value="1"/>
</dbReference>
<dbReference type="HAMAP" id="MF_00309">
    <property type="entry name" value="ATP_synth_A_arch"/>
    <property type="match status" value="1"/>
</dbReference>
<evidence type="ECO:0000256" key="8">
    <source>
        <dbReference type="ARBA" id="ARBA00023065"/>
    </source>
</evidence>
<proteinExistence type="inferred from homology"/>
<name>A0AAE3K3H7_9EURY</name>
<dbReference type="Proteomes" id="UP001202674">
    <property type="component" value="Unassembled WGS sequence"/>
</dbReference>
<evidence type="ECO:0000259" key="15">
    <source>
        <dbReference type="Pfam" id="PF22919"/>
    </source>
</evidence>
<dbReference type="InterPro" id="IPR005726">
    <property type="entry name" value="ATP_synth_asu_arc"/>
</dbReference>
<keyword evidence="3 11" id="KW-1003">Cell membrane</keyword>
<dbReference type="GO" id="GO:0033178">
    <property type="term" value="C:proton-transporting two-sector ATPase complex, catalytic domain"/>
    <property type="evidence" value="ECO:0007669"/>
    <property type="project" value="InterPro"/>
</dbReference>
<evidence type="ECO:0000259" key="13">
    <source>
        <dbReference type="Pfam" id="PF02874"/>
    </source>
</evidence>
<dbReference type="InterPro" id="IPR024034">
    <property type="entry name" value="ATPase_F1/V1_b/a_C"/>
</dbReference>
<evidence type="ECO:0000256" key="1">
    <source>
        <dbReference type="ARBA" id="ARBA00008936"/>
    </source>
</evidence>
<dbReference type="PANTHER" id="PTHR43607">
    <property type="entry name" value="V-TYPE PROTON ATPASE CATALYTIC SUBUNIT A"/>
    <property type="match status" value="1"/>
</dbReference>
<dbReference type="Gene3D" id="1.10.1140.10">
    <property type="entry name" value="Bovine Mitochondrial F1-atpase, Atp Synthase Beta Chain, Chain D, domain 3"/>
    <property type="match status" value="1"/>
</dbReference>
<dbReference type="SUPFAM" id="SSF47917">
    <property type="entry name" value="C-terminal domain of alpha and beta subunits of F1 ATP synthase"/>
    <property type="match status" value="1"/>
</dbReference>
<dbReference type="InterPro" id="IPR020003">
    <property type="entry name" value="ATPase_a/bsu_AS"/>
</dbReference>
<sequence>MSKATDTDTIQEDGVIDSVSGPVVTATDLDARMNDVVYVGEEGLMGEVIEIEGNVTTIQVYEETSGVGPGEPVENTGEPLSVDLGPGMLDSIYDGVQRPLDVLEGKMGAFLDRGVDAPGIDLEKKWEFTPTVEEGDEVAASDIIGTVPETESIEHKVMVPPDYEGGEVVSIESGEFTVEETVAELDSGEEIQMHQEWPVRKQRPAAEKQTPTTPLVSGQRILDGLFPIAKGGTAAIPGPFGSGKTVTQHQLAKWADADIVVYVGCGERGNEMTEVIEDFPELEDPVTGKPLMSRTCLIANTSNMPVAARESCIYTGITIAEFFRDMGYDVALMADSTSRWAEAMREISSRLEEMPGEEGYPAYLAARLAQFYERAGYFENINGTEGSVSAIGAVSPPGGDFSEPVTQNTLRIVKTFWALDADLAERRHFPSINWNESYSLYRDQLDPWYRENVAEDYPEIRQWAIDVLDEETELQEIVQLVGKDALPEDQQLTLEVARYLRESWLQQNAFHDVDTYCEPNKTYRMLQAIKTFNDESFDALDAGVPVEEIQDIDAAPQLNRMGVAEEYEQFISDLEDDIATQLRELY</sequence>
<dbReference type="GO" id="GO:0005524">
    <property type="term" value="F:ATP binding"/>
    <property type="evidence" value="ECO:0007669"/>
    <property type="project" value="UniProtKB-UniRule"/>
</dbReference>
<dbReference type="GO" id="GO:0046961">
    <property type="term" value="F:proton-transporting ATPase activity, rotational mechanism"/>
    <property type="evidence" value="ECO:0007669"/>
    <property type="project" value="InterPro"/>
</dbReference>
<dbReference type="Pfam" id="PF02874">
    <property type="entry name" value="ATP-synt_ab_N"/>
    <property type="match status" value="1"/>
</dbReference>
<dbReference type="CDD" id="cd18119">
    <property type="entry name" value="ATP-synt_V_A-type_alpha_N"/>
    <property type="match status" value="1"/>
</dbReference>
<dbReference type="InterPro" id="IPR036121">
    <property type="entry name" value="ATPase_F1/V1/A1_a/bsu_N_sf"/>
</dbReference>
<evidence type="ECO:0000313" key="16">
    <source>
        <dbReference type="EMBL" id="MCL9812637.1"/>
    </source>
</evidence>
<dbReference type="InterPro" id="IPR004100">
    <property type="entry name" value="ATPase_F1/V1/A1_a/bsu_N"/>
</dbReference>
<dbReference type="InterPro" id="IPR022878">
    <property type="entry name" value="V-ATPase_asu"/>
</dbReference>
<feature type="domain" description="ATP synthase A/B type C-terminal" evidence="15">
    <location>
        <begin position="447"/>
        <end position="548"/>
    </location>
</feature>
<feature type="binding site" evidence="11">
    <location>
        <begin position="238"/>
        <end position="245"/>
    </location>
    <ligand>
        <name>ATP</name>
        <dbReference type="ChEBI" id="CHEBI:30616"/>
    </ligand>
</feature>
<dbReference type="InterPro" id="IPR027417">
    <property type="entry name" value="P-loop_NTPase"/>
</dbReference>
<evidence type="ECO:0000256" key="10">
    <source>
        <dbReference type="ARBA" id="ARBA00023310"/>
    </source>
</evidence>
<gene>
    <name evidence="11" type="primary">atpA</name>
    <name evidence="16" type="ORF">AArcSt11_03090</name>
</gene>
<evidence type="ECO:0000256" key="4">
    <source>
        <dbReference type="ARBA" id="ARBA00022741"/>
    </source>
</evidence>
<comment type="subunit">
    <text evidence="11">Has multiple subunits with at least A(3), B(3), C, D, E, F, H, I and proteolipid K(x).</text>
</comment>
<comment type="subcellular location">
    <subcellularLocation>
        <location evidence="11">Cell membrane</location>
        <topology evidence="11">Peripheral membrane protein</topology>
    </subcellularLocation>
</comment>
<keyword evidence="2 11" id="KW-0813">Transport</keyword>
<dbReference type="SUPFAM" id="SSF52540">
    <property type="entry name" value="P-loop containing nucleoside triphosphate hydrolases"/>
    <property type="match status" value="1"/>
</dbReference>
<evidence type="ECO:0000256" key="6">
    <source>
        <dbReference type="ARBA" id="ARBA00022840"/>
    </source>
</evidence>
<dbReference type="Pfam" id="PF00006">
    <property type="entry name" value="ATP-synt_ab"/>
    <property type="match status" value="1"/>
</dbReference>
<evidence type="ECO:0000256" key="7">
    <source>
        <dbReference type="ARBA" id="ARBA00022967"/>
    </source>
</evidence>
<reference evidence="16 17" key="1">
    <citation type="journal article" date="2022" name="Syst. Appl. Microbiol.">
        <title>Natronocalculus amylovorans gen. nov., sp. nov., and Natranaeroarchaeum aerophilus sp. nov., dominant culturable amylolytic natronoarchaea from hypersaline soda lakes in southwestern Siberia.</title>
        <authorList>
            <person name="Sorokin D.Y."/>
            <person name="Elcheninov A.G."/>
            <person name="Khizhniak T.V."/>
            <person name="Koenen M."/>
            <person name="Bale N.J."/>
            <person name="Damste J.S.S."/>
            <person name="Kublanov I.V."/>
        </authorList>
    </citation>
    <scope>NUCLEOTIDE SEQUENCE [LARGE SCALE GENOMIC DNA]</scope>
    <source>
        <strain evidence="16 17">AArc-St1-1</strain>
    </source>
</reference>
<feature type="domain" description="ATPsynthase alpha/beta subunit barrel-sandwich" evidence="14">
    <location>
        <begin position="118"/>
        <end position="200"/>
    </location>
</feature>
<feature type="domain" description="ATPase F1/V1/A1 complex alpha/beta subunit N-terminal" evidence="13">
    <location>
        <begin position="18"/>
        <end position="77"/>
    </location>
</feature>
<dbReference type="RefSeq" id="WP_250594512.1">
    <property type="nucleotide sequence ID" value="NZ_JAKRVY010000001.1"/>
</dbReference>
<evidence type="ECO:0000256" key="5">
    <source>
        <dbReference type="ARBA" id="ARBA00022781"/>
    </source>
</evidence>